<accession>A0ABQ8LQE3</accession>
<reference evidence="2 3" key="1">
    <citation type="submission" date="2022-01" db="EMBL/GenBank/DDBJ databases">
        <title>A high-quality chromosome-level genome assembly of rohu carp, Labeo rohita.</title>
        <authorList>
            <person name="Arick M.A. II"/>
            <person name="Hsu C.-Y."/>
            <person name="Magbanua Z."/>
            <person name="Pechanova O."/>
            <person name="Grover C."/>
            <person name="Miller E."/>
            <person name="Thrash A."/>
            <person name="Ezzel L."/>
            <person name="Alam S."/>
            <person name="Benzie J."/>
            <person name="Hamilton M."/>
            <person name="Karsi A."/>
            <person name="Lawrence M.L."/>
            <person name="Peterson D.G."/>
        </authorList>
    </citation>
    <scope>NUCLEOTIDE SEQUENCE [LARGE SCALE GENOMIC DNA]</scope>
    <source>
        <strain evidence="3">BAU-BD-2019</strain>
        <tissue evidence="2">Blood</tissue>
    </source>
</reference>
<organism evidence="2 3">
    <name type="scientific">Labeo rohita</name>
    <name type="common">Indian major carp</name>
    <name type="synonym">Cyprinus rohita</name>
    <dbReference type="NCBI Taxonomy" id="84645"/>
    <lineage>
        <taxon>Eukaryota</taxon>
        <taxon>Metazoa</taxon>
        <taxon>Chordata</taxon>
        <taxon>Craniata</taxon>
        <taxon>Vertebrata</taxon>
        <taxon>Euteleostomi</taxon>
        <taxon>Actinopterygii</taxon>
        <taxon>Neopterygii</taxon>
        <taxon>Teleostei</taxon>
        <taxon>Ostariophysi</taxon>
        <taxon>Cypriniformes</taxon>
        <taxon>Cyprinidae</taxon>
        <taxon>Labeoninae</taxon>
        <taxon>Labeonini</taxon>
        <taxon>Labeo</taxon>
    </lineage>
</organism>
<keyword evidence="3" id="KW-1185">Reference proteome</keyword>
<comment type="caution">
    <text evidence="2">The sequence shown here is derived from an EMBL/GenBank/DDBJ whole genome shotgun (WGS) entry which is preliminary data.</text>
</comment>
<evidence type="ECO:0000256" key="1">
    <source>
        <dbReference type="SAM" id="MobiDB-lite"/>
    </source>
</evidence>
<name>A0ABQ8LQE3_LABRO</name>
<evidence type="ECO:0000313" key="3">
    <source>
        <dbReference type="Proteomes" id="UP000830375"/>
    </source>
</evidence>
<gene>
    <name evidence="2" type="ORF">H4Q32_005887</name>
</gene>
<dbReference type="Proteomes" id="UP000830375">
    <property type="component" value="Unassembled WGS sequence"/>
</dbReference>
<sequence>MKEDSFSEARKNGRSEVTISGPYKWLSDGNGIGSRVKNTPLPVKVCSTSLQVHMSGKPKSITVETKPGQTVADFKKSRTGFTLLLPHQ</sequence>
<feature type="region of interest" description="Disordered" evidence="1">
    <location>
        <begin position="1"/>
        <end position="20"/>
    </location>
</feature>
<feature type="compositionally biased region" description="Basic and acidic residues" evidence="1">
    <location>
        <begin position="1"/>
        <end position="14"/>
    </location>
</feature>
<evidence type="ECO:0000313" key="2">
    <source>
        <dbReference type="EMBL" id="KAI2652635.1"/>
    </source>
</evidence>
<dbReference type="EMBL" id="JACTAM010000019">
    <property type="protein sequence ID" value="KAI2652635.1"/>
    <property type="molecule type" value="Genomic_DNA"/>
</dbReference>
<proteinExistence type="predicted"/>
<protein>
    <submittedName>
        <fullName evidence="2">Unconventional myosin-Ig</fullName>
    </submittedName>
</protein>